<reference evidence="1 2" key="1">
    <citation type="submission" date="2019-06" db="EMBL/GenBank/DDBJ databases">
        <title>Genomic Encyclopedia of Type Strains, Phase IV (KMG-V): Genome sequencing to study the core and pangenomes of soil and plant-associated prokaryotes.</title>
        <authorList>
            <person name="Whitman W."/>
        </authorList>
    </citation>
    <scope>NUCLEOTIDE SEQUENCE [LARGE SCALE GENOMIC DNA]</scope>
    <source>
        <strain evidence="1 2">BR 11796</strain>
    </source>
</reference>
<gene>
    <name evidence="1" type="ORF">FBZ82_103410</name>
</gene>
<sequence>MKLLSRFPTLLQIAQSAVLLLSALFELFDTMLEDVVGTEITTAHGLFLFAAGKMIKEWLKVRKEFTETRKEVGGARNRETASPHAG</sequence>
<accession>A0A560BFM7</accession>
<name>A0A560BFM7_AZOBR</name>
<dbReference type="RefSeq" id="WP_145674892.1">
    <property type="nucleotide sequence ID" value="NZ_VITF01000003.1"/>
</dbReference>
<protein>
    <submittedName>
        <fullName evidence="1">Uncharacterized protein</fullName>
    </submittedName>
</protein>
<dbReference type="AlphaFoldDB" id="A0A560BFM7"/>
<evidence type="ECO:0000313" key="1">
    <source>
        <dbReference type="EMBL" id="TWA71435.1"/>
    </source>
</evidence>
<comment type="caution">
    <text evidence="1">The sequence shown here is derived from an EMBL/GenBank/DDBJ whole genome shotgun (WGS) entry which is preliminary data.</text>
</comment>
<organism evidence="1 2">
    <name type="scientific">Azospirillum brasilense</name>
    <dbReference type="NCBI Taxonomy" id="192"/>
    <lineage>
        <taxon>Bacteria</taxon>
        <taxon>Pseudomonadati</taxon>
        <taxon>Pseudomonadota</taxon>
        <taxon>Alphaproteobacteria</taxon>
        <taxon>Rhodospirillales</taxon>
        <taxon>Azospirillaceae</taxon>
        <taxon>Azospirillum</taxon>
    </lineage>
</organism>
<proteinExistence type="predicted"/>
<dbReference type="Proteomes" id="UP000316083">
    <property type="component" value="Unassembled WGS sequence"/>
</dbReference>
<evidence type="ECO:0000313" key="2">
    <source>
        <dbReference type="Proteomes" id="UP000316083"/>
    </source>
</evidence>
<dbReference type="EMBL" id="VITF01000003">
    <property type="protein sequence ID" value="TWA71435.1"/>
    <property type="molecule type" value="Genomic_DNA"/>
</dbReference>